<comment type="caution">
    <text evidence="2">The sequence shown here is derived from an EMBL/GenBank/DDBJ whole genome shotgun (WGS) entry which is preliminary data.</text>
</comment>
<feature type="chain" id="PRO_5042108836" evidence="1">
    <location>
        <begin position="21"/>
        <end position="104"/>
    </location>
</feature>
<evidence type="ECO:0000313" key="2">
    <source>
        <dbReference type="EMBL" id="KAK3598438.1"/>
    </source>
</evidence>
<evidence type="ECO:0000256" key="1">
    <source>
        <dbReference type="SAM" id="SignalP"/>
    </source>
</evidence>
<name>A0AAE0W1C5_9BIVA</name>
<sequence>MEVKLITLFCILMIVFVVGGRPSDDMRKQCIFLPKHRRCVPIVVRKEKSPYLGTCVFFPKHGRCVRVPKENIYDWFNKIKSCSEKELICVGEEICECHSERQHI</sequence>
<dbReference type="Proteomes" id="UP001195483">
    <property type="component" value="Unassembled WGS sequence"/>
</dbReference>
<organism evidence="2 3">
    <name type="scientific">Potamilus streckersoni</name>
    <dbReference type="NCBI Taxonomy" id="2493646"/>
    <lineage>
        <taxon>Eukaryota</taxon>
        <taxon>Metazoa</taxon>
        <taxon>Spiralia</taxon>
        <taxon>Lophotrochozoa</taxon>
        <taxon>Mollusca</taxon>
        <taxon>Bivalvia</taxon>
        <taxon>Autobranchia</taxon>
        <taxon>Heteroconchia</taxon>
        <taxon>Palaeoheterodonta</taxon>
        <taxon>Unionida</taxon>
        <taxon>Unionoidea</taxon>
        <taxon>Unionidae</taxon>
        <taxon>Ambleminae</taxon>
        <taxon>Lampsilini</taxon>
        <taxon>Potamilus</taxon>
    </lineage>
</organism>
<dbReference type="EMBL" id="JAEAOA010000864">
    <property type="protein sequence ID" value="KAK3598438.1"/>
    <property type="molecule type" value="Genomic_DNA"/>
</dbReference>
<reference evidence="2" key="2">
    <citation type="journal article" date="2021" name="Genome Biol. Evol.">
        <title>Developing a high-quality reference genome for a parasitic bivalve with doubly uniparental inheritance (Bivalvia: Unionida).</title>
        <authorList>
            <person name="Smith C.H."/>
        </authorList>
    </citation>
    <scope>NUCLEOTIDE SEQUENCE</scope>
    <source>
        <strain evidence="2">CHS0354</strain>
        <tissue evidence="2">Mantle</tissue>
    </source>
</reference>
<proteinExistence type="predicted"/>
<keyword evidence="1" id="KW-0732">Signal</keyword>
<dbReference type="AlphaFoldDB" id="A0AAE0W1C5"/>
<protein>
    <submittedName>
        <fullName evidence="2">Uncharacterized protein</fullName>
    </submittedName>
</protein>
<gene>
    <name evidence="2" type="ORF">CHS0354_014061</name>
</gene>
<accession>A0AAE0W1C5</accession>
<keyword evidence="3" id="KW-1185">Reference proteome</keyword>
<feature type="signal peptide" evidence="1">
    <location>
        <begin position="1"/>
        <end position="20"/>
    </location>
</feature>
<evidence type="ECO:0000313" key="3">
    <source>
        <dbReference type="Proteomes" id="UP001195483"/>
    </source>
</evidence>
<reference evidence="2" key="1">
    <citation type="journal article" date="2021" name="Genome Biol. Evol.">
        <title>A High-Quality Reference Genome for a Parasitic Bivalve with Doubly Uniparental Inheritance (Bivalvia: Unionida).</title>
        <authorList>
            <person name="Smith C.H."/>
        </authorList>
    </citation>
    <scope>NUCLEOTIDE SEQUENCE</scope>
    <source>
        <strain evidence="2">CHS0354</strain>
    </source>
</reference>
<reference evidence="2" key="3">
    <citation type="submission" date="2023-05" db="EMBL/GenBank/DDBJ databases">
        <authorList>
            <person name="Smith C.H."/>
        </authorList>
    </citation>
    <scope>NUCLEOTIDE SEQUENCE</scope>
    <source>
        <strain evidence="2">CHS0354</strain>
        <tissue evidence="2">Mantle</tissue>
    </source>
</reference>